<dbReference type="Proteomes" id="UP001281761">
    <property type="component" value="Unassembled WGS sequence"/>
</dbReference>
<dbReference type="Gene3D" id="3.30.70.330">
    <property type="match status" value="2"/>
</dbReference>
<feature type="compositionally biased region" description="Low complexity" evidence="4">
    <location>
        <begin position="335"/>
        <end position="354"/>
    </location>
</feature>
<feature type="compositionally biased region" description="Basic and acidic residues" evidence="4">
    <location>
        <begin position="411"/>
        <end position="422"/>
    </location>
</feature>
<accession>A0ABQ9X5W0</accession>
<feature type="domain" description="RRM" evidence="5">
    <location>
        <begin position="9"/>
        <end position="87"/>
    </location>
</feature>
<keyword evidence="3" id="KW-0175">Coiled coil</keyword>
<evidence type="ECO:0000259" key="5">
    <source>
        <dbReference type="PROSITE" id="PS50102"/>
    </source>
</evidence>
<sequence length="482" mass="53932">MSHQAIDPLIVFVSLLPHNFPDKDLYQLFSPYGEIESAHVMVNAKTGIRQRFGFVKFKRAEDASSAVAKTHGLRIGSDDLVVRHANLIKEKQSYPPIKTVRVVGLLSNAIETSITALFSRHGQVVQMRLLPDFTAKAPVSKLAYIRFATLDSATAAVNHFACFPHTEFGSLRVEYAKTELYEKPQEPRTENSSPDFVLSLNETSPHPDEHKSLSLHSQKLKLTKHAAIPSDTTETDTKAQPERQSLFLSTSPPPHVNTTPSPSQKSLPKHTFPVSPKNDRTRGVFPEKKTIMPETTLSITAELSKPKMQLKQSNFPLSVTDNHNHPHPPTRMPHSSTLSSSSSNQTFTGSSSTFTSNMSTFLADVSYSTEYESDLDHDTSHHHARHTLNHLDNPRASSLASDNVENSRTVLSDENRRKRPSDVETDIQFLKSELDKMKRREDMFQHEIEKLQATVQKQQGTIDTLLGLYSMFTTITDPNGDS</sequence>
<feature type="compositionally biased region" description="Basic and acidic residues" evidence="4">
    <location>
        <begin position="277"/>
        <end position="291"/>
    </location>
</feature>
<proteinExistence type="predicted"/>
<dbReference type="InterPro" id="IPR035979">
    <property type="entry name" value="RBD_domain_sf"/>
</dbReference>
<evidence type="ECO:0000256" key="1">
    <source>
        <dbReference type="ARBA" id="ARBA00022884"/>
    </source>
</evidence>
<feature type="region of interest" description="Disordered" evidence="4">
    <location>
        <begin position="182"/>
        <end position="292"/>
    </location>
</feature>
<keyword evidence="1 2" id="KW-0694">RNA-binding</keyword>
<evidence type="ECO:0000256" key="2">
    <source>
        <dbReference type="PROSITE-ProRule" id="PRU00176"/>
    </source>
</evidence>
<reference evidence="6 7" key="1">
    <citation type="journal article" date="2022" name="bioRxiv">
        <title>Genomics of Preaxostyla Flagellates Illuminates Evolutionary Transitions and the Path Towards Mitochondrial Loss.</title>
        <authorList>
            <person name="Novak L.V.F."/>
            <person name="Treitli S.C."/>
            <person name="Pyrih J."/>
            <person name="Halakuc P."/>
            <person name="Pipaliya S.V."/>
            <person name="Vacek V."/>
            <person name="Brzon O."/>
            <person name="Soukal P."/>
            <person name="Eme L."/>
            <person name="Dacks J.B."/>
            <person name="Karnkowska A."/>
            <person name="Elias M."/>
            <person name="Hampl V."/>
        </authorList>
    </citation>
    <scope>NUCLEOTIDE SEQUENCE [LARGE SCALE GENOMIC DNA]</scope>
    <source>
        <strain evidence="6">NAU3</strain>
        <tissue evidence="6">Gut</tissue>
    </source>
</reference>
<feature type="region of interest" description="Disordered" evidence="4">
    <location>
        <begin position="377"/>
        <end position="423"/>
    </location>
</feature>
<dbReference type="EMBL" id="JARBJD010000209">
    <property type="protein sequence ID" value="KAK2947159.1"/>
    <property type="molecule type" value="Genomic_DNA"/>
</dbReference>
<dbReference type="InterPro" id="IPR000504">
    <property type="entry name" value="RRM_dom"/>
</dbReference>
<evidence type="ECO:0000313" key="7">
    <source>
        <dbReference type="Proteomes" id="UP001281761"/>
    </source>
</evidence>
<dbReference type="SUPFAM" id="SSF54928">
    <property type="entry name" value="RNA-binding domain, RBD"/>
    <property type="match status" value="1"/>
</dbReference>
<organism evidence="6 7">
    <name type="scientific">Blattamonas nauphoetae</name>
    <dbReference type="NCBI Taxonomy" id="2049346"/>
    <lineage>
        <taxon>Eukaryota</taxon>
        <taxon>Metamonada</taxon>
        <taxon>Preaxostyla</taxon>
        <taxon>Oxymonadida</taxon>
        <taxon>Blattamonas</taxon>
    </lineage>
</organism>
<gene>
    <name evidence="6" type="ORF">BLNAU_17935</name>
</gene>
<dbReference type="Pfam" id="PF00076">
    <property type="entry name" value="RRM_1"/>
    <property type="match status" value="2"/>
</dbReference>
<evidence type="ECO:0000256" key="3">
    <source>
        <dbReference type="SAM" id="Coils"/>
    </source>
</evidence>
<protein>
    <recommendedName>
        <fullName evidence="5">RRM domain-containing protein</fullName>
    </recommendedName>
</protein>
<feature type="compositionally biased region" description="Polar residues" evidence="4">
    <location>
        <begin position="242"/>
        <end position="266"/>
    </location>
</feature>
<name>A0ABQ9X5W0_9EUKA</name>
<dbReference type="PROSITE" id="PS50102">
    <property type="entry name" value="RRM"/>
    <property type="match status" value="2"/>
</dbReference>
<feature type="domain" description="RRM" evidence="5">
    <location>
        <begin position="98"/>
        <end position="178"/>
    </location>
</feature>
<keyword evidence="7" id="KW-1185">Reference proteome</keyword>
<evidence type="ECO:0000256" key="4">
    <source>
        <dbReference type="SAM" id="MobiDB-lite"/>
    </source>
</evidence>
<dbReference type="InterPro" id="IPR012677">
    <property type="entry name" value="Nucleotide-bd_a/b_plait_sf"/>
</dbReference>
<feature type="region of interest" description="Disordered" evidence="4">
    <location>
        <begin position="316"/>
        <end position="354"/>
    </location>
</feature>
<feature type="compositionally biased region" description="Polar residues" evidence="4">
    <location>
        <begin position="395"/>
        <end position="410"/>
    </location>
</feature>
<feature type="compositionally biased region" description="Polar residues" evidence="4">
    <location>
        <begin position="190"/>
        <end position="204"/>
    </location>
</feature>
<feature type="coiled-coil region" evidence="3">
    <location>
        <begin position="427"/>
        <end position="454"/>
    </location>
</feature>
<evidence type="ECO:0000313" key="6">
    <source>
        <dbReference type="EMBL" id="KAK2947159.1"/>
    </source>
</evidence>
<comment type="caution">
    <text evidence="6">The sequence shown here is derived from an EMBL/GenBank/DDBJ whole genome shotgun (WGS) entry which is preliminary data.</text>
</comment>
<dbReference type="SMART" id="SM00360">
    <property type="entry name" value="RRM"/>
    <property type="match status" value="2"/>
</dbReference>
<dbReference type="PANTHER" id="PTHR10352">
    <property type="entry name" value="EUKARYOTIC TRANSLATION INITIATION FACTOR 3 SUBUNIT G"/>
    <property type="match status" value="1"/>
</dbReference>